<dbReference type="PANTHER" id="PTHR30143">
    <property type="entry name" value="ACID HYDRATASE"/>
    <property type="match status" value="1"/>
</dbReference>
<evidence type="ECO:0000313" key="3">
    <source>
        <dbReference type="EMBL" id="GEL18825.1"/>
    </source>
</evidence>
<dbReference type="EMBL" id="BJVI01000026">
    <property type="protein sequence ID" value="GEL18825.1"/>
    <property type="molecule type" value="Genomic_DNA"/>
</dbReference>
<dbReference type="RefSeq" id="WP_028929700.1">
    <property type="nucleotide sequence ID" value="NZ_AUII01000005.1"/>
</dbReference>
<dbReference type="Proteomes" id="UP000321328">
    <property type="component" value="Unassembled WGS sequence"/>
</dbReference>
<evidence type="ECO:0000256" key="1">
    <source>
        <dbReference type="ARBA" id="ARBA00023239"/>
    </source>
</evidence>
<dbReference type="InterPro" id="IPR036663">
    <property type="entry name" value="Fumarylacetoacetase_C_sf"/>
</dbReference>
<dbReference type="PANTHER" id="PTHR30143:SF0">
    <property type="entry name" value="2-KETO-4-PENTENOATE HYDRATASE"/>
    <property type="match status" value="1"/>
</dbReference>
<reference evidence="3 4" key="1">
    <citation type="submission" date="2019-07" db="EMBL/GenBank/DDBJ databases">
        <title>Whole genome shotgun sequence of Pseudonocardia asaccharolytica NBRC 16224.</title>
        <authorList>
            <person name="Hosoyama A."/>
            <person name="Uohara A."/>
            <person name="Ohji S."/>
            <person name="Ichikawa N."/>
        </authorList>
    </citation>
    <scope>NUCLEOTIDE SEQUENCE [LARGE SCALE GENOMIC DNA]</scope>
    <source>
        <strain evidence="3 4">NBRC 16224</strain>
    </source>
</reference>
<dbReference type="OrthoDB" id="9792137at2"/>
<organism evidence="3 4">
    <name type="scientific">Pseudonocardia asaccharolytica DSM 44247 = NBRC 16224</name>
    <dbReference type="NCBI Taxonomy" id="1123024"/>
    <lineage>
        <taxon>Bacteria</taxon>
        <taxon>Bacillati</taxon>
        <taxon>Actinomycetota</taxon>
        <taxon>Actinomycetes</taxon>
        <taxon>Pseudonocardiales</taxon>
        <taxon>Pseudonocardiaceae</taxon>
        <taxon>Pseudonocardia</taxon>
    </lineage>
</organism>
<proteinExistence type="predicted"/>
<dbReference type="Pfam" id="PF01557">
    <property type="entry name" value="FAA_hydrolase"/>
    <property type="match status" value="1"/>
</dbReference>
<evidence type="ECO:0000313" key="4">
    <source>
        <dbReference type="Proteomes" id="UP000321328"/>
    </source>
</evidence>
<protein>
    <submittedName>
        <fullName evidence="3">2-keto-4-pentenoate hydratase</fullName>
    </submittedName>
</protein>
<dbReference type="InterPro" id="IPR050772">
    <property type="entry name" value="Hydratase-Decarb/MhpD_sf"/>
</dbReference>
<dbReference type="STRING" id="1123024.GCA_000423625_01740"/>
<evidence type="ECO:0000259" key="2">
    <source>
        <dbReference type="Pfam" id="PF01557"/>
    </source>
</evidence>
<keyword evidence="1" id="KW-0456">Lyase</keyword>
<name>A0A511D217_9PSEU</name>
<dbReference type="SUPFAM" id="SSF56529">
    <property type="entry name" value="FAH"/>
    <property type="match status" value="1"/>
</dbReference>
<accession>A0A511D217</accession>
<sequence>MSSNEPTTVAEVANQLWEAEHERTPVEPLAATRPDLTLEEAYAIQARNVARRVATGSVARGRKAGVTWRAWQELLGVHEPGFGVLLDDMFVEDGDEIAADALIQPRIESETALVMGTDLAGPGVTTTDALIAISAVLPAIEVVDSRIADWRIELVDSVADNASCGRVVLGGRVTPVAAIDLRLVGMLLYRNGSPIESGAGASVLGNPARSVAWLANRLGSIGERLRRGDIVLPGALHRMVPVRPGDIFHAQFAHLGSVTVQFGERSAA</sequence>
<dbReference type="GO" id="GO:0005737">
    <property type="term" value="C:cytoplasm"/>
    <property type="evidence" value="ECO:0007669"/>
    <property type="project" value="TreeGrafter"/>
</dbReference>
<dbReference type="InterPro" id="IPR011234">
    <property type="entry name" value="Fumarylacetoacetase-like_C"/>
</dbReference>
<dbReference type="AlphaFoldDB" id="A0A511D217"/>
<dbReference type="Gene3D" id="3.90.850.10">
    <property type="entry name" value="Fumarylacetoacetase-like, C-terminal domain"/>
    <property type="match status" value="1"/>
</dbReference>
<keyword evidence="4" id="KW-1185">Reference proteome</keyword>
<feature type="domain" description="Fumarylacetoacetase-like C-terminal" evidence="2">
    <location>
        <begin position="82"/>
        <end position="260"/>
    </location>
</feature>
<gene>
    <name evidence="3" type="ORF">PA7_26620</name>
</gene>
<dbReference type="GO" id="GO:0008684">
    <property type="term" value="F:2-oxopent-4-enoate hydratase activity"/>
    <property type="evidence" value="ECO:0007669"/>
    <property type="project" value="TreeGrafter"/>
</dbReference>
<comment type="caution">
    <text evidence="3">The sequence shown here is derived from an EMBL/GenBank/DDBJ whole genome shotgun (WGS) entry which is preliminary data.</text>
</comment>